<name>A0A7M4DN77_9MICO</name>
<protein>
    <submittedName>
        <fullName evidence="2">Homoserine kinase</fullName>
    </submittedName>
</protein>
<dbReference type="SUPFAM" id="SSF56112">
    <property type="entry name" value="Protein kinase-like (PK-like)"/>
    <property type="match status" value="1"/>
</dbReference>
<dbReference type="Pfam" id="PF01636">
    <property type="entry name" value="APH"/>
    <property type="match status" value="1"/>
</dbReference>
<accession>A0A7M4DN77</accession>
<organism evidence="2 3">
    <name type="scientific">Occultella aeris</name>
    <dbReference type="NCBI Taxonomy" id="2761496"/>
    <lineage>
        <taxon>Bacteria</taxon>
        <taxon>Bacillati</taxon>
        <taxon>Actinomycetota</taxon>
        <taxon>Actinomycetes</taxon>
        <taxon>Micrococcales</taxon>
        <taxon>Ruaniaceae</taxon>
        <taxon>Occultella</taxon>
    </lineage>
</organism>
<proteinExistence type="predicted"/>
<feature type="domain" description="Aminoglycoside phosphotransferase" evidence="1">
    <location>
        <begin position="42"/>
        <end position="270"/>
    </location>
</feature>
<dbReference type="InterPro" id="IPR002575">
    <property type="entry name" value="Aminoglycoside_PTrfase"/>
</dbReference>
<keyword evidence="2" id="KW-0808">Transferase</keyword>
<evidence type="ECO:0000313" key="3">
    <source>
        <dbReference type="Proteomes" id="UP000419743"/>
    </source>
</evidence>
<sequence length="335" mass="35308">MSGPPAIGDLMLGRSDADMIARRYRLGPVAALTGPTATGMQGAVWRLSTTEGDCAVKVPLRRQDEHEMRANATFADAAIAAGVFAPAAVRTTEGALLTDLAEGRPAGAPTQVRVYRWVDLDDADFGIDPGAVGHLLGVLHRVGEPTTAPVDPWYTEIVGERAWVELARAAVDGAAPFAAGLAAATASVSDLEKVVRPPSGLRICHRDLWADNVRTTSGGRVCVIDWDNAGPADPAGELAMVLTEFATDGVGRVDAGRARRLLDGYVTAGGPARLRAPADFSMVLCVLDHILELHVRAWLRGEHLARSVAGVAEFLDRRATVRTIDGLLEVAASTS</sequence>
<comment type="caution">
    <text evidence="2">The sequence shown here is derived from an EMBL/GenBank/DDBJ whole genome shotgun (WGS) entry which is preliminary data.</text>
</comment>
<keyword evidence="3" id="KW-1185">Reference proteome</keyword>
<dbReference type="RefSeq" id="WP_156742263.1">
    <property type="nucleotide sequence ID" value="NZ_CACRYJ010000053.1"/>
</dbReference>
<dbReference type="InterPro" id="IPR011009">
    <property type="entry name" value="Kinase-like_dom_sf"/>
</dbReference>
<reference evidence="2 3" key="1">
    <citation type="submission" date="2019-11" db="EMBL/GenBank/DDBJ databases">
        <authorList>
            <person name="Criscuolo A."/>
        </authorList>
    </citation>
    <scope>NUCLEOTIDE SEQUENCE [LARGE SCALE GENOMIC DNA]</scope>
    <source>
        <strain evidence="2">CIP111667</strain>
    </source>
</reference>
<evidence type="ECO:0000313" key="2">
    <source>
        <dbReference type="EMBL" id="VZO38887.1"/>
    </source>
</evidence>
<gene>
    <name evidence="2" type="ORF">HALOF300_03607</name>
</gene>
<dbReference type="GO" id="GO:0016301">
    <property type="term" value="F:kinase activity"/>
    <property type="evidence" value="ECO:0007669"/>
    <property type="project" value="UniProtKB-KW"/>
</dbReference>
<dbReference type="Gene3D" id="3.90.1200.10">
    <property type="match status" value="1"/>
</dbReference>
<dbReference type="AlphaFoldDB" id="A0A7M4DN77"/>
<evidence type="ECO:0000259" key="1">
    <source>
        <dbReference type="Pfam" id="PF01636"/>
    </source>
</evidence>
<dbReference type="Proteomes" id="UP000419743">
    <property type="component" value="Unassembled WGS sequence"/>
</dbReference>
<dbReference type="EMBL" id="CACRYJ010000053">
    <property type="protein sequence ID" value="VZO38887.1"/>
    <property type="molecule type" value="Genomic_DNA"/>
</dbReference>
<keyword evidence="2" id="KW-0418">Kinase</keyword>